<evidence type="ECO:0000313" key="2">
    <source>
        <dbReference type="EMBL" id="GIF93736.1"/>
    </source>
</evidence>
<dbReference type="SUPFAM" id="SSF52091">
    <property type="entry name" value="SpoIIaa-like"/>
    <property type="match status" value="1"/>
</dbReference>
<dbReference type="Gene3D" id="3.30.750.24">
    <property type="entry name" value="STAS domain"/>
    <property type="match status" value="1"/>
</dbReference>
<proteinExistence type="predicted"/>
<keyword evidence="3" id="KW-1185">Reference proteome</keyword>
<dbReference type="GO" id="GO:0043856">
    <property type="term" value="F:anti-sigma factor antagonist activity"/>
    <property type="evidence" value="ECO:0007669"/>
    <property type="project" value="TreeGrafter"/>
</dbReference>
<evidence type="ECO:0000313" key="3">
    <source>
        <dbReference type="Proteomes" id="UP000619293"/>
    </source>
</evidence>
<dbReference type="RefSeq" id="WP_191842758.1">
    <property type="nucleotide sequence ID" value="NZ_BAAALB010000027.1"/>
</dbReference>
<name>A0A8J3K5Y5_9ACTN</name>
<dbReference type="PROSITE" id="PS50801">
    <property type="entry name" value="STAS"/>
    <property type="match status" value="1"/>
</dbReference>
<reference evidence="2 3" key="1">
    <citation type="submission" date="2021-01" db="EMBL/GenBank/DDBJ databases">
        <title>Whole genome shotgun sequence of Catellatospora chokoriensis NBRC 107358.</title>
        <authorList>
            <person name="Komaki H."/>
            <person name="Tamura T."/>
        </authorList>
    </citation>
    <scope>NUCLEOTIDE SEQUENCE [LARGE SCALE GENOMIC DNA]</scope>
    <source>
        <strain evidence="2 3">NBRC 107358</strain>
    </source>
</reference>
<dbReference type="PANTHER" id="PTHR33495">
    <property type="entry name" value="ANTI-SIGMA FACTOR ANTAGONIST TM_1081-RELATED-RELATED"/>
    <property type="match status" value="1"/>
</dbReference>
<dbReference type="CDD" id="cd07043">
    <property type="entry name" value="STAS_anti-anti-sigma_factors"/>
    <property type="match status" value="1"/>
</dbReference>
<gene>
    <name evidence="2" type="ORF">Cch02nite_71800</name>
</gene>
<evidence type="ECO:0000259" key="1">
    <source>
        <dbReference type="PROSITE" id="PS50801"/>
    </source>
</evidence>
<dbReference type="Pfam" id="PF01740">
    <property type="entry name" value="STAS"/>
    <property type="match status" value="1"/>
</dbReference>
<sequence>MDEVSRASQTTQVVPLVEVQVRGDLNASSAPGVNDVLEEALALHPRQLVIDLADCEIIDAAGILLLLDAHRRAMRDGGMVALRSPSARARRNLKLAKVDRVLQVISADGDLTLGEIPRREMAP</sequence>
<dbReference type="AlphaFoldDB" id="A0A8J3K5Y5"/>
<dbReference type="PANTHER" id="PTHR33495:SF2">
    <property type="entry name" value="ANTI-SIGMA FACTOR ANTAGONIST TM_1081-RELATED"/>
    <property type="match status" value="1"/>
</dbReference>
<comment type="caution">
    <text evidence="2">The sequence shown here is derived from an EMBL/GenBank/DDBJ whole genome shotgun (WGS) entry which is preliminary data.</text>
</comment>
<dbReference type="Proteomes" id="UP000619293">
    <property type="component" value="Unassembled WGS sequence"/>
</dbReference>
<organism evidence="2 3">
    <name type="scientific">Catellatospora chokoriensis</name>
    <dbReference type="NCBI Taxonomy" id="310353"/>
    <lineage>
        <taxon>Bacteria</taxon>
        <taxon>Bacillati</taxon>
        <taxon>Actinomycetota</taxon>
        <taxon>Actinomycetes</taxon>
        <taxon>Micromonosporales</taxon>
        <taxon>Micromonosporaceae</taxon>
        <taxon>Catellatospora</taxon>
    </lineage>
</organism>
<feature type="domain" description="STAS" evidence="1">
    <location>
        <begin position="19"/>
        <end position="102"/>
    </location>
</feature>
<accession>A0A8J3K5Y5</accession>
<dbReference type="EMBL" id="BONG01000071">
    <property type="protein sequence ID" value="GIF93736.1"/>
    <property type="molecule type" value="Genomic_DNA"/>
</dbReference>
<protein>
    <recommendedName>
        <fullName evidence="1">STAS domain-containing protein</fullName>
    </recommendedName>
</protein>
<dbReference type="InterPro" id="IPR002645">
    <property type="entry name" value="STAS_dom"/>
</dbReference>
<dbReference type="InterPro" id="IPR036513">
    <property type="entry name" value="STAS_dom_sf"/>
</dbReference>